<dbReference type="GO" id="GO:0003723">
    <property type="term" value="F:RNA binding"/>
    <property type="evidence" value="ECO:0007669"/>
    <property type="project" value="UniProtKB-KW"/>
</dbReference>
<feature type="domain" description="TROVE" evidence="8">
    <location>
        <begin position="1"/>
        <end position="75"/>
    </location>
</feature>
<dbReference type="SUPFAM" id="SSF140864">
    <property type="entry name" value="TROVE domain-like"/>
    <property type="match status" value="1"/>
</dbReference>
<dbReference type="RefSeq" id="WP_306344689.1">
    <property type="nucleotide sequence ID" value="NZ_BMRG01000008.1"/>
</dbReference>
<protein>
    <recommendedName>
        <fullName evidence="8">TROVE domain-containing protein</fullName>
    </recommendedName>
</protein>
<dbReference type="Gene3D" id="3.40.50.410">
    <property type="entry name" value="von Willebrand factor, type A domain"/>
    <property type="match status" value="1"/>
</dbReference>
<evidence type="ECO:0000256" key="3">
    <source>
        <dbReference type="ARBA" id="ARBA00022490"/>
    </source>
</evidence>
<sequence length="171" mass="18441">MALLRNLRNFDQAGVSDAVAAEVAARLADPARVQRSRQLPMRFLSAHRAVPSLRWAWALERAIDHSLPNVPALGGRTLILVDTSGSMDSRFSRDGSLMRWDAAAVFGIALGLRCEHGEVVSFSDSTRPFDVAKGESLLRAVRRWKEGVTSSAAARAPRPPCDATSTATTGS</sequence>
<dbReference type="PANTHER" id="PTHR14202:SF0">
    <property type="entry name" value="RNA-BINDING PROTEIN RO60"/>
    <property type="match status" value="1"/>
</dbReference>
<evidence type="ECO:0000256" key="7">
    <source>
        <dbReference type="SAM" id="MobiDB-lite"/>
    </source>
</evidence>
<dbReference type="AlphaFoldDB" id="A0A918APE8"/>
<dbReference type="EMBL" id="BMRG01000008">
    <property type="protein sequence ID" value="GGP65218.1"/>
    <property type="molecule type" value="Genomic_DNA"/>
</dbReference>
<dbReference type="PANTHER" id="PTHR14202">
    <property type="entry name" value="60 KDA RIBONUCLEOPROTEIN SSA/RO"/>
    <property type="match status" value="1"/>
</dbReference>
<reference evidence="9" key="2">
    <citation type="submission" date="2020-09" db="EMBL/GenBank/DDBJ databases">
        <authorList>
            <person name="Sun Q."/>
            <person name="Ohkuma M."/>
        </authorList>
    </citation>
    <scope>NUCLEOTIDE SEQUENCE</scope>
    <source>
        <strain evidence="9">JCM 3313</strain>
    </source>
</reference>
<evidence type="ECO:0000259" key="8">
    <source>
        <dbReference type="PROSITE" id="PS50988"/>
    </source>
</evidence>
<gene>
    <name evidence="9" type="ORF">GCM10010185_42410</name>
</gene>
<comment type="caution">
    <text evidence="9">The sequence shown here is derived from an EMBL/GenBank/DDBJ whole genome shotgun (WGS) entry which is preliminary data.</text>
</comment>
<evidence type="ECO:0000256" key="4">
    <source>
        <dbReference type="ARBA" id="ARBA00022723"/>
    </source>
</evidence>
<evidence type="ECO:0000313" key="9">
    <source>
        <dbReference type="EMBL" id="GGP65218.1"/>
    </source>
</evidence>
<dbReference type="InterPro" id="IPR008858">
    <property type="entry name" value="TROVE_dom"/>
</dbReference>
<dbReference type="InterPro" id="IPR040322">
    <property type="entry name" value="TROVE2"/>
</dbReference>
<evidence type="ECO:0000256" key="1">
    <source>
        <dbReference type="ARBA" id="ARBA00004496"/>
    </source>
</evidence>
<name>A0A918APE8_9PSEU</name>
<comment type="subcellular location">
    <subcellularLocation>
        <location evidence="1">Cytoplasm</location>
    </subcellularLocation>
</comment>
<feature type="region of interest" description="Disordered" evidence="7">
    <location>
        <begin position="148"/>
        <end position="171"/>
    </location>
</feature>
<dbReference type="Pfam" id="PF05731">
    <property type="entry name" value="TROVE"/>
    <property type="match status" value="1"/>
</dbReference>
<accession>A0A918APE8</accession>
<keyword evidence="3" id="KW-0963">Cytoplasm</keyword>
<keyword evidence="10" id="KW-1185">Reference proteome</keyword>
<dbReference type="GO" id="GO:0005737">
    <property type="term" value="C:cytoplasm"/>
    <property type="evidence" value="ECO:0007669"/>
    <property type="project" value="UniProtKB-SubCell"/>
</dbReference>
<dbReference type="SUPFAM" id="SSF53300">
    <property type="entry name" value="vWA-like"/>
    <property type="match status" value="1"/>
</dbReference>
<proteinExistence type="inferred from homology"/>
<keyword evidence="6" id="KW-0687">Ribonucleoprotein</keyword>
<organism evidence="9 10">
    <name type="scientific">Saccharothrix coeruleofusca</name>
    <dbReference type="NCBI Taxonomy" id="33919"/>
    <lineage>
        <taxon>Bacteria</taxon>
        <taxon>Bacillati</taxon>
        <taxon>Actinomycetota</taxon>
        <taxon>Actinomycetes</taxon>
        <taxon>Pseudonocardiales</taxon>
        <taxon>Pseudonocardiaceae</taxon>
        <taxon>Saccharothrix</taxon>
    </lineage>
</organism>
<dbReference type="InterPro" id="IPR037214">
    <property type="entry name" value="TROVE_dom_sf"/>
</dbReference>
<reference evidence="9" key="1">
    <citation type="journal article" date="2014" name="Int. J. Syst. Evol. Microbiol.">
        <title>Complete genome sequence of Corynebacterium casei LMG S-19264T (=DSM 44701T), isolated from a smear-ripened cheese.</title>
        <authorList>
            <consortium name="US DOE Joint Genome Institute (JGI-PGF)"/>
            <person name="Walter F."/>
            <person name="Albersmeier A."/>
            <person name="Kalinowski J."/>
            <person name="Ruckert C."/>
        </authorList>
    </citation>
    <scope>NUCLEOTIDE SEQUENCE</scope>
    <source>
        <strain evidence="9">JCM 3313</strain>
    </source>
</reference>
<keyword evidence="4" id="KW-0479">Metal-binding</keyword>
<evidence type="ECO:0000256" key="6">
    <source>
        <dbReference type="ARBA" id="ARBA00023274"/>
    </source>
</evidence>
<keyword evidence="5" id="KW-0694">RNA-binding</keyword>
<dbReference type="GO" id="GO:0046872">
    <property type="term" value="F:metal ion binding"/>
    <property type="evidence" value="ECO:0007669"/>
    <property type="project" value="UniProtKB-KW"/>
</dbReference>
<dbReference type="PROSITE" id="PS50988">
    <property type="entry name" value="TROVE"/>
    <property type="match status" value="1"/>
</dbReference>
<evidence type="ECO:0000256" key="5">
    <source>
        <dbReference type="ARBA" id="ARBA00022884"/>
    </source>
</evidence>
<comment type="similarity">
    <text evidence="2">Belongs to the Ro 60 kDa family.</text>
</comment>
<evidence type="ECO:0000313" key="10">
    <source>
        <dbReference type="Proteomes" id="UP000639606"/>
    </source>
</evidence>
<dbReference type="InterPro" id="IPR036465">
    <property type="entry name" value="vWFA_dom_sf"/>
</dbReference>
<dbReference type="Proteomes" id="UP000639606">
    <property type="component" value="Unassembled WGS sequence"/>
</dbReference>
<dbReference type="GO" id="GO:1990904">
    <property type="term" value="C:ribonucleoprotein complex"/>
    <property type="evidence" value="ECO:0007669"/>
    <property type="project" value="UniProtKB-KW"/>
</dbReference>
<evidence type="ECO:0000256" key="2">
    <source>
        <dbReference type="ARBA" id="ARBA00007814"/>
    </source>
</evidence>